<dbReference type="Proteomes" id="UP000604825">
    <property type="component" value="Unassembled WGS sequence"/>
</dbReference>
<feature type="region of interest" description="Disordered" evidence="1">
    <location>
        <begin position="1"/>
        <end position="57"/>
    </location>
</feature>
<organism evidence="2 3">
    <name type="scientific">Miscanthus lutarioriparius</name>
    <dbReference type="NCBI Taxonomy" id="422564"/>
    <lineage>
        <taxon>Eukaryota</taxon>
        <taxon>Viridiplantae</taxon>
        <taxon>Streptophyta</taxon>
        <taxon>Embryophyta</taxon>
        <taxon>Tracheophyta</taxon>
        <taxon>Spermatophyta</taxon>
        <taxon>Magnoliopsida</taxon>
        <taxon>Liliopsida</taxon>
        <taxon>Poales</taxon>
        <taxon>Poaceae</taxon>
        <taxon>PACMAD clade</taxon>
        <taxon>Panicoideae</taxon>
        <taxon>Andropogonodae</taxon>
        <taxon>Andropogoneae</taxon>
        <taxon>Saccharinae</taxon>
        <taxon>Miscanthus</taxon>
    </lineage>
</organism>
<sequence>MTSGSPSAARPPVHSTRSSCGTKPNDGLEGPPPEEATQEEGTVEAPEGPPPEETLEVVHVELLVRAASQVAASMAPGGINVKVHEDERAHEVEGAQEDEENVDDSLMVGPHPPRTTSEQSGIPVGPLLSGGPGPGGPTSEQNGLRPLSSINDPVMECFRDGAPPPLQPAPADRDAEAHRLASLPAPMAPPACGGASLDDGPTTPVAHGSLPTRFPSAAALRMRSVSVPTVGGSQVGDLEHPTAPSAPSMTQDDAPATPRLQVCEASPAPLRVYSRQRRRAKSGEAYTTDANSQGVRPQSPIQKLNKVCKPIDSLLPQPVIQKRRRKLPPPGSLPRRSRRVAGAGPCSPGPLVTEAQKRVMRQLGFSEREVIEPEAQDRYCKLYNPLLSDSHVSAIAAIFGWIVGNGEQVRFADVL</sequence>
<dbReference type="AlphaFoldDB" id="A0A811P3T2"/>
<feature type="compositionally biased region" description="Basic and acidic residues" evidence="1">
    <location>
        <begin position="82"/>
        <end position="93"/>
    </location>
</feature>
<evidence type="ECO:0000313" key="2">
    <source>
        <dbReference type="EMBL" id="CAD6239644.1"/>
    </source>
</evidence>
<feature type="compositionally biased region" description="Polar residues" evidence="1">
    <location>
        <begin position="288"/>
        <end position="297"/>
    </location>
</feature>
<feature type="region of interest" description="Disordered" evidence="1">
    <location>
        <begin position="323"/>
        <end position="350"/>
    </location>
</feature>
<name>A0A811P3T2_9POAL</name>
<feature type="region of interest" description="Disordered" evidence="1">
    <location>
        <begin position="229"/>
        <end position="255"/>
    </location>
</feature>
<accession>A0A811P3T2</accession>
<proteinExistence type="predicted"/>
<gene>
    <name evidence="2" type="ORF">NCGR_LOCUS26541</name>
</gene>
<reference evidence="2" key="1">
    <citation type="submission" date="2020-10" db="EMBL/GenBank/DDBJ databases">
        <authorList>
            <person name="Han B."/>
            <person name="Lu T."/>
            <person name="Zhao Q."/>
            <person name="Huang X."/>
            <person name="Zhao Y."/>
        </authorList>
    </citation>
    <scope>NUCLEOTIDE SEQUENCE</scope>
</reference>
<evidence type="ECO:0000313" key="3">
    <source>
        <dbReference type="Proteomes" id="UP000604825"/>
    </source>
</evidence>
<protein>
    <submittedName>
        <fullName evidence="2">Uncharacterized protein</fullName>
    </submittedName>
</protein>
<feature type="region of interest" description="Disordered" evidence="1">
    <location>
        <begin position="73"/>
        <end position="211"/>
    </location>
</feature>
<feature type="region of interest" description="Disordered" evidence="1">
    <location>
        <begin position="275"/>
        <end position="297"/>
    </location>
</feature>
<feature type="compositionally biased region" description="Acidic residues" evidence="1">
    <location>
        <begin position="94"/>
        <end position="103"/>
    </location>
</feature>
<dbReference type="OrthoDB" id="718685at2759"/>
<keyword evidence="3" id="KW-1185">Reference proteome</keyword>
<feature type="compositionally biased region" description="Low complexity" evidence="1">
    <location>
        <begin position="180"/>
        <end position="195"/>
    </location>
</feature>
<evidence type="ECO:0000256" key="1">
    <source>
        <dbReference type="SAM" id="MobiDB-lite"/>
    </source>
</evidence>
<dbReference type="EMBL" id="CAJGYO010000006">
    <property type="protein sequence ID" value="CAD6239644.1"/>
    <property type="molecule type" value="Genomic_DNA"/>
</dbReference>
<comment type="caution">
    <text evidence="2">The sequence shown here is derived from an EMBL/GenBank/DDBJ whole genome shotgun (WGS) entry which is preliminary data.</text>
</comment>